<protein>
    <recommendedName>
        <fullName evidence="2">Regulatory protein YycH-like domain-containing protein</fullName>
    </recommendedName>
</protein>
<dbReference type="HOGENOM" id="CLU_086652_0_0_9"/>
<evidence type="ECO:0000313" key="3">
    <source>
        <dbReference type="EMBL" id="ABW20311.1"/>
    </source>
</evidence>
<dbReference type="eggNOG" id="COG4853">
    <property type="taxonomic scope" value="Bacteria"/>
</dbReference>
<dbReference type="InterPro" id="IPR018604">
    <property type="entry name" value="YycI-like"/>
</dbReference>
<gene>
    <name evidence="3" type="ordered locus">Clos_2780</name>
</gene>
<evidence type="ECO:0000256" key="1">
    <source>
        <dbReference type="SAM" id="Phobius"/>
    </source>
</evidence>
<dbReference type="Pfam" id="PF09648">
    <property type="entry name" value="YycI"/>
    <property type="match status" value="1"/>
</dbReference>
<evidence type="ECO:0000313" key="4">
    <source>
        <dbReference type="Proteomes" id="UP000000269"/>
    </source>
</evidence>
<dbReference type="KEGG" id="aoe:Clos_2780"/>
<dbReference type="RefSeq" id="WP_012160618.1">
    <property type="nucleotide sequence ID" value="NC_009922.1"/>
</dbReference>
<feature type="domain" description="Regulatory protein YycH-like" evidence="2">
    <location>
        <begin position="34"/>
        <end position="297"/>
    </location>
</feature>
<keyword evidence="1" id="KW-0472">Membrane</keyword>
<dbReference type="EMBL" id="CP000853">
    <property type="protein sequence ID" value="ABW20311.1"/>
    <property type="molecule type" value="Genomic_DNA"/>
</dbReference>
<dbReference type="GO" id="GO:0016020">
    <property type="term" value="C:membrane"/>
    <property type="evidence" value="ECO:0007669"/>
    <property type="project" value="InterPro"/>
</dbReference>
<reference evidence="4" key="1">
    <citation type="submission" date="2007-10" db="EMBL/GenBank/DDBJ databases">
        <title>Complete genome of Alkaliphilus oremlandii OhILAs.</title>
        <authorList>
            <person name="Copeland A."/>
            <person name="Lucas S."/>
            <person name="Lapidus A."/>
            <person name="Barry K."/>
            <person name="Detter J.C."/>
            <person name="Glavina del Rio T."/>
            <person name="Hammon N."/>
            <person name="Israni S."/>
            <person name="Dalin E."/>
            <person name="Tice H."/>
            <person name="Pitluck S."/>
            <person name="Chain P."/>
            <person name="Malfatti S."/>
            <person name="Shin M."/>
            <person name="Vergez L."/>
            <person name="Schmutz J."/>
            <person name="Larimer F."/>
            <person name="Land M."/>
            <person name="Hauser L."/>
            <person name="Kyrpides N."/>
            <person name="Mikhailova N."/>
            <person name="Stolz J.F."/>
            <person name="Dawson A."/>
            <person name="Fisher E."/>
            <person name="Crable B."/>
            <person name="Perera E."/>
            <person name="Lisak J."/>
            <person name="Ranganathan M."/>
            <person name="Basu P."/>
            <person name="Richardson P."/>
        </authorList>
    </citation>
    <scope>NUCLEOTIDE SEQUENCE [LARGE SCALE GENOMIC DNA]</scope>
    <source>
        <strain evidence="4">OhILAs</strain>
    </source>
</reference>
<keyword evidence="4" id="KW-1185">Reference proteome</keyword>
<dbReference type="STRING" id="350688.Clos_2780"/>
<sequence length="299" mass="34779">MDWSKAKNILIVAFIVTNIFLTYSLQSKFFGEQESQMITDEYVMDVEKHLNNNAIYLNVNIPREIVSLPILMVRYHVFDAEQTASKLLGKNYQRQNQTLEDKILKKEIFKGQDKELIIDGGKRIQYMNYDGNVKHFVLNEKTVNKMSNDFLKQNDLLTPDIELSQVYYGKQEDLEDEQVYKLVYNQKYKNKFLGESYIHVYVSNRGVVKMEAMLLEYEKTQQQKKAVIPAAEALTRAMGAIVGENDGDVFVNEINLGYYFSPSDYMESDWKEIVSGTAFPSWKITIDNGKTYFVEAYKN</sequence>
<proteinExistence type="predicted"/>
<evidence type="ECO:0000259" key="2">
    <source>
        <dbReference type="Pfam" id="PF09648"/>
    </source>
</evidence>
<dbReference type="AlphaFoldDB" id="A8MKH9"/>
<keyword evidence="1" id="KW-0812">Transmembrane</keyword>
<accession>A8MKH9</accession>
<keyword evidence="1" id="KW-1133">Transmembrane helix</keyword>
<feature type="transmembrane region" description="Helical" evidence="1">
    <location>
        <begin position="6"/>
        <end position="25"/>
    </location>
</feature>
<name>A8MKH9_ALKOO</name>
<dbReference type="Proteomes" id="UP000000269">
    <property type="component" value="Chromosome"/>
</dbReference>
<organism evidence="3 4">
    <name type="scientific">Alkaliphilus oremlandii (strain OhILAs)</name>
    <name type="common">Clostridium oremlandii (strain OhILAs)</name>
    <dbReference type="NCBI Taxonomy" id="350688"/>
    <lineage>
        <taxon>Bacteria</taxon>
        <taxon>Bacillati</taxon>
        <taxon>Bacillota</taxon>
        <taxon>Clostridia</taxon>
        <taxon>Peptostreptococcales</taxon>
        <taxon>Natronincolaceae</taxon>
        <taxon>Alkaliphilus</taxon>
    </lineage>
</organism>
<dbReference type="OrthoDB" id="2388036at2"/>